<evidence type="ECO:0000256" key="2">
    <source>
        <dbReference type="ARBA" id="ARBA00022679"/>
    </source>
</evidence>
<feature type="domain" description="RNase H type-1" evidence="10">
    <location>
        <begin position="884"/>
        <end position="1013"/>
    </location>
</feature>
<dbReference type="FunFam" id="3.10.10.10:FF:000007">
    <property type="entry name" value="Retrovirus-related Pol polyprotein from transposon 17.6-like Protein"/>
    <property type="match status" value="1"/>
</dbReference>
<dbReference type="InterPro" id="IPR002156">
    <property type="entry name" value="RNaseH_domain"/>
</dbReference>
<dbReference type="GO" id="GO:0006508">
    <property type="term" value="P:proteolysis"/>
    <property type="evidence" value="ECO:0007669"/>
    <property type="project" value="UniProtKB-KW"/>
</dbReference>
<protein>
    <submittedName>
        <fullName evidence="11">Retrotransposon protein, putative, Ty3-gypsy subclass</fullName>
    </submittedName>
</protein>
<dbReference type="Pfam" id="PF13456">
    <property type="entry name" value="RVT_3"/>
    <property type="match status" value="1"/>
</dbReference>
<feature type="compositionally biased region" description="Polar residues" evidence="9">
    <location>
        <begin position="216"/>
        <end position="228"/>
    </location>
</feature>
<dbReference type="InterPro" id="IPR021109">
    <property type="entry name" value="Peptidase_aspartic_dom_sf"/>
</dbReference>
<dbReference type="CDD" id="cd00303">
    <property type="entry name" value="retropepsin_like"/>
    <property type="match status" value="1"/>
</dbReference>
<feature type="region of interest" description="Disordered" evidence="9">
    <location>
        <begin position="210"/>
        <end position="234"/>
    </location>
</feature>
<evidence type="ECO:0000256" key="9">
    <source>
        <dbReference type="SAM" id="MobiDB-lite"/>
    </source>
</evidence>
<dbReference type="InterPro" id="IPR036397">
    <property type="entry name" value="RNaseH_sf"/>
</dbReference>
<dbReference type="PANTHER" id="PTHR24559:SF444">
    <property type="entry name" value="REVERSE TRANSCRIPTASE DOMAIN-CONTAINING PROTEIN"/>
    <property type="match status" value="1"/>
</dbReference>
<dbReference type="SUPFAM" id="SSF56672">
    <property type="entry name" value="DNA/RNA polymerases"/>
    <property type="match status" value="1"/>
</dbReference>
<dbReference type="InterPro" id="IPR053134">
    <property type="entry name" value="RNA-dir_DNA_polymerase"/>
</dbReference>
<dbReference type="CDD" id="cd01647">
    <property type="entry name" value="RT_LTR"/>
    <property type="match status" value="1"/>
</dbReference>
<feature type="region of interest" description="Disordered" evidence="9">
    <location>
        <begin position="1"/>
        <end position="25"/>
    </location>
</feature>
<dbReference type="SUPFAM" id="SSF53098">
    <property type="entry name" value="Ribonuclease H-like"/>
    <property type="match status" value="1"/>
</dbReference>
<evidence type="ECO:0000256" key="8">
    <source>
        <dbReference type="ARBA" id="ARBA00023172"/>
    </source>
</evidence>
<keyword evidence="2" id="KW-0808">Transferase</keyword>
<dbReference type="Gene3D" id="3.30.70.270">
    <property type="match status" value="2"/>
</dbReference>
<evidence type="ECO:0000313" key="11">
    <source>
        <dbReference type="EMBL" id="ABA97412.1"/>
    </source>
</evidence>
<dbReference type="InterPro" id="IPR012337">
    <property type="entry name" value="RNaseH-like_sf"/>
</dbReference>
<feature type="compositionally biased region" description="Polar residues" evidence="9">
    <location>
        <begin position="292"/>
        <end position="304"/>
    </location>
</feature>
<keyword evidence="8" id="KW-0233">DNA recombination</keyword>
<evidence type="ECO:0000256" key="7">
    <source>
        <dbReference type="ARBA" id="ARBA00022918"/>
    </source>
</evidence>
<evidence type="ECO:0000256" key="3">
    <source>
        <dbReference type="ARBA" id="ARBA00022695"/>
    </source>
</evidence>
<keyword evidence="7" id="KW-0695">RNA-directed DNA polymerase</keyword>
<keyword evidence="5" id="KW-0255">Endonuclease</keyword>
<organism evidence="11">
    <name type="scientific">Oryza sativa subsp. japonica</name>
    <name type="common">Rice</name>
    <dbReference type="NCBI Taxonomy" id="39947"/>
    <lineage>
        <taxon>Eukaryota</taxon>
        <taxon>Viridiplantae</taxon>
        <taxon>Streptophyta</taxon>
        <taxon>Embryophyta</taxon>
        <taxon>Tracheophyta</taxon>
        <taxon>Spermatophyta</taxon>
        <taxon>Magnoliopsida</taxon>
        <taxon>Liliopsida</taxon>
        <taxon>Poales</taxon>
        <taxon>Poaceae</taxon>
        <taxon>BOP clade</taxon>
        <taxon>Oryzoideae</taxon>
        <taxon>Oryzeae</taxon>
        <taxon>Oryzinae</taxon>
        <taxon>Oryza</taxon>
        <taxon>Oryza sativa</taxon>
    </lineage>
</organism>
<proteinExistence type="predicted"/>
<evidence type="ECO:0000256" key="4">
    <source>
        <dbReference type="ARBA" id="ARBA00022722"/>
    </source>
</evidence>
<sequence>MAWTQPSFDPSMAAHQASPFGAEQPNTVAQPHAQAMTLPFATPYSQQGAANKARGEKGLPLSGGIKIHPILPKFKFPPVPCYSGKTDPKEFLSIYESAIEATHGDENTKAKRPGESIREYMRHFSQARCQVQDITEASVINAASAGLLEGELTRKIANKEPQTLEHLLRIIDGYARGEKDSKQRQAIQAEYDKASVTAAQAQIQAQVAEPAPLAVSQPQPVHQGQPPRQGQAPMTWRKFKTDRAGKAMIAVEEVQALHKEFDAQQASSHEQPVRKKVRKDFYCAFHERSSHTTEQCRNIRQRGNAQDPRPQQGAAAEAPREAVQEQAPPAEQRQDVQRGVMQVIIRADPPNQLSKRQKKMQLRMVHNITSAGEGASQYLNQQIFFGPEDAEGVMFPHQDSLVISAEVAGFEVRQILVDGGSSADVIFAEAYAKIGLPTLALTQTLASLHGFGEEAVQVLGQAQLVVAFGTGENIREEQILFDVVDIPYNYNAIFSRATLNKFEATSQNNYLKLKMSGPAGVIVVKGLQLLATSKGDLAAINRAVHNVEAEPHDRAKHTPKPAPHGRVIKVLKKNIDIFVWGPDEVGDLNKACSKDDFPLPRIDQLMDSTAGCELMSFLDAYSGYHQIHMNPADIPKTAFITPFGTFCHLRMPFGLRNAGATFARLVYKVLYKQLGRNVEAYVDDIVVKSRKAFDRASDLQETFDNLYAAGMKLNPEKCVFGVRAGKLLGFLVSERGIEANPEKIDAIQQMKPPSSVREVQKLACRIAALSRFLSKGAERGLPFFKTLRGTGKFTWTPECQAAFDELKQYLQSPPALVHKVTVPSQYPLGEVPRGKEITGRLSKWAAELSPFDLHFVARTAIKSQVLADFVAKWTPAFALEPKPVEQPWVMYSDGSWSHKGVGAVAVLTLPGGVPIRYATRLQFDTTNNAAEYEAILLGLKKAKALGVRRLLIRTNFKLVASHVDKSFEAKEEGMRRYLEAVRSMEKCFVGITVEHLPRGQNEEADALAKSAACGGPHSPGIFFEVLYAPSVPIESPNIMAIDQAELGEDPEDW</sequence>
<dbReference type="CDD" id="cd09279">
    <property type="entry name" value="RNase_HI_like"/>
    <property type="match status" value="1"/>
</dbReference>
<dbReference type="EMBL" id="DP000011">
    <property type="protein sequence ID" value="ABA97412.1"/>
    <property type="molecule type" value="Genomic_DNA"/>
</dbReference>
<dbReference type="Gene3D" id="3.30.420.10">
    <property type="entry name" value="Ribonuclease H-like superfamily/Ribonuclease H"/>
    <property type="match status" value="1"/>
</dbReference>
<dbReference type="Pfam" id="PF00078">
    <property type="entry name" value="RVT_1"/>
    <property type="match status" value="1"/>
</dbReference>
<feature type="region of interest" description="Disordered" evidence="9">
    <location>
        <begin position="288"/>
        <end position="335"/>
    </location>
</feature>
<dbReference type="InterPro" id="IPR043128">
    <property type="entry name" value="Rev_trsase/Diguanyl_cyclase"/>
</dbReference>
<evidence type="ECO:0000256" key="6">
    <source>
        <dbReference type="ARBA" id="ARBA00022801"/>
    </source>
</evidence>
<keyword evidence="3" id="KW-0548">Nucleotidyltransferase</keyword>
<evidence type="ECO:0000256" key="1">
    <source>
        <dbReference type="ARBA" id="ARBA00022670"/>
    </source>
</evidence>
<evidence type="ECO:0000259" key="10">
    <source>
        <dbReference type="PROSITE" id="PS50879"/>
    </source>
</evidence>
<dbReference type="InterPro" id="IPR000477">
    <property type="entry name" value="RT_dom"/>
</dbReference>
<dbReference type="InterPro" id="IPR043502">
    <property type="entry name" value="DNA/RNA_pol_sf"/>
</dbReference>
<dbReference type="AlphaFoldDB" id="Q2QU52"/>
<reference evidence="11" key="3">
    <citation type="submission" date="2006-01" db="EMBL/GenBank/DDBJ databases">
        <authorList>
            <person name="Buell R."/>
        </authorList>
    </citation>
    <scope>NUCLEOTIDE SEQUENCE</scope>
</reference>
<dbReference type="PANTHER" id="PTHR24559">
    <property type="entry name" value="TRANSPOSON TY3-I GAG-POL POLYPROTEIN"/>
    <property type="match status" value="1"/>
</dbReference>
<keyword evidence="4" id="KW-0540">Nuclease</keyword>
<reference evidence="11" key="1">
    <citation type="journal article" date="2005" name="BMC Biol.">
        <title>The sequence of rice chromosomes 11 and 12, rich in disease resistance genes and recent gene duplications.</title>
        <authorList>
            <consortium name="The rice chromosomes 11 and 12 sequencing consortia"/>
        </authorList>
    </citation>
    <scope>NUCLEOTIDE SEQUENCE [LARGE SCALE GENOMIC DNA]</scope>
</reference>
<dbReference type="GO" id="GO:0008233">
    <property type="term" value="F:peptidase activity"/>
    <property type="evidence" value="ECO:0007669"/>
    <property type="project" value="UniProtKB-KW"/>
</dbReference>
<reference evidence="11" key="2">
    <citation type="submission" date="2005-04" db="EMBL/GenBank/DDBJ databases">
        <authorList>
            <person name="Buell C.R."/>
            <person name="Wing R.A."/>
            <person name="McCombie W.A."/>
            <person name="Ouyang S."/>
        </authorList>
    </citation>
    <scope>NUCLEOTIDE SEQUENCE</scope>
</reference>
<gene>
    <name evidence="11" type="ordered locus">LOC_Os12g17450</name>
</gene>
<keyword evidence="6" id="KW-0378">Hydrolase</keyword>
<dbReference type="Gene3D" id="2.40.70.10">
    <property type="entry name" value="Acid Proteases"/>
    <property type="match status" value="1"/>
</dbReference>
<dbReference type="Gene3D" id="3.10.10.10">
    <property type="entry name" value="HIV Type 1 Reverse Transcriptase, subunit A, domain 1"/>
    <property type="match status" value="1"/>
</dbReference>
<keyword evidence="1" id="KW-0645">Protease</keyword>
<dbReference type="PROSITE" id="PS50879">
    <property type="entry name" value="RNASE_H_1"/>
    <property type="match status" value="1"/>
</dbReference>
<dbReference type="GO" id="GO:0004523">
    <property type="term" value="F:RNA-DNA hybrid ribonuclease activity"/>
    <property type="evidence" value="ECO:0007669"/>
    <property type="project" value="InterPro"/>
</dbReference>
<name>Q2QU52_ORYSJ</name>
<dbReference type="GO" id="GO:0006310">
    <property type="term" value="P:DNA recombination"/>
    <property type="evidence" value="ECO:0007669"/>
    <property type="project" value="UniProtKB-KW"/>
</dbReference>
<dbReference type="GO" id="GO:0003964">
    <property type="term" value="F:RNA-directed DNA polymerase activity"/>
    <property type="evidence" value="ECO:0007669"/>
    <property type="project" value="UniProtKB-KW"/>
</dbReference>
<dbReference type="GO" id="GO:0003676">
    <property type="term" value="F:nucleic acid binding"/>
    <property type="evidence" value="ECO:0007669"/>
    <property type="project" value="InterPro"/>
</dbReference>
<accession>Q2QU52</accession>
<evidence type="ECO:0000256" key="5">
    <source>
        <dbReference type="ARBA" id="ARBA00022759"/>
    </source>
</evidence>